<proteinExistence type="predicted"/>
<feature type="compositionally biased region" description="Basic and acidic residues" evidence="1">
    <location>
        <begin position="41"/>
        <end position="52"/>
    </location>
</feature>
<organism evidence="2">
    <name type="scientific">Spongospora subterranea</name>
    <dbReference type="NCBI Taxonomy" id="70186"/>
    <lineage>
        <taxon>Eukaryota</taxon>
        <taxon>Sar</taxon>
        <taxon>Rhizaria</taxon>
        <taxon>Endomyxa</taxon>
        <taxon>Phytomyxea</taxon>
        <taxon>Plasmodiophorida</taxon>
        <taxon>Plasmodiophoridae</taxon>
        <taxon>Spongospora</taxon>
    </lineage>
</organism>
<dbReference type="EMBL" id="HACM01010325">
    <property type="protein sequence ID" value="CRZ10767.1"/>
    <property type="molecule type" value="Transcribed_RNA"/>
</dbReference>
<feature type="compositionally biased region" description="Polar residues" evidence="1">
    <location>
        <begin position="12"/>
        <end position="27"/>
    </location>
</feature>
<feature type="region of interest" description="Disordered" evidence="1">
    <location>
        <begin position="196"/>
        <end position="215"/>
    </location>
</feature>
<feature type="region of interest" description="Disordered" evidence="1">
    <location>
        <begin position="1"/>
        <end position="52"/>
    </location>
</feature>
<dbReference type="AlphaFoldDB" id="A0A0H5RAU3"/>
<evidence type="ECO:0000256" key="1">
    <source>
        <dbReference type="SAM" id="MobiDB-lite"/>
    </source>
</evidence>
<name>A0A0H5RAU3_9EUKA</name>
<feature type="region of interest" description="Disordered" evidence="1">
    <location>
        <begin position="222"/>
        <end position="268"/>
    </location>
</feature>
<accession>A0A0H5RAU3</accession>
<protein>
    <submittedName>
        <fullName evidence="2">Uncharacterized protein</fullName>
    </submittedName>
</protein>
<reference evidence="2" key="1">
    <citation type="submission" date="2015-04" db="EMBL/GenBank/DDBJ databases">
        <title>The genome sequence of the plant pathogenic Rhizarian Plasmodiophora brassicae reveals insights in its biotrophic life cycle and the origin of chitin synthesis.</title>
        <authorList>
            <person name="Schwelm A."/>
            <person name="Fogelqvist J."/>
            <person name="Knaust A."/>
            <person name="Julke S."/>
            <person name="Lilja T."/>
            <person name="Dhandapani V."/>
            <person name="Bonilla-Rosso G."/>
            <person name="Karlsson M."/>
            <person name="Shevchenko A."/>
            <person name="Choi S.R."/>
            <person name="Kim H.G."/>
            <person name="Park J.Y."/>
            <person name="Lim Y.P."/>
            <person name="Ludwig-Muller J."/>
            <person name="Dixelius C."/>
        </authorList>
    </citation>
    <scope>NUCLEOTIDE SEQUENCE</scope>
    <source>
        <tissue evidence="2">Potato root galls</tissue>
    </source>
</reference>
<evidence type="ECO:0000313" key="2">
    <source>
        <dbReference type="EMBL" id="CRZ10767.1"/>
    </source>
</evidence>
<sequence length="268" mass="29992">MKFSKRDDTIDTDSNGFSNLNAPASSNTRRKPRSTSGQRKTTNDDRFAEDRRKIVSSETRSCLLSKLDQTMPIRSTPIPAPIKRWSRSQSVLNQITNSDFDAPPTSATNILENFLKELPPRNRATFVVANTVSLNEKSVNDRTVNPNIPDTVMKPKFEPAARVSSQMAKANEPSIIDVLNKPLTMKKAFEPNMKVEDKTRQTTPTKGTRKDEDPAAILIPTKPIADKPKFLPNRAGIDNEKNCDKEPIGLIPTEPLARPNFQPGRFHK</sequence>
<feature type="compositionally biased region" description="Basic and acidic residues" evidence="1">
    <location>
        <begin position="237"/>
        <end position="247"/>
    </location>
</feature>